<comment type="caution">
    <text evidence="1">The sequence shown here is derived from an EMBL/GenBank/DDBJ whole genome shotgun (WGS) entry which is preliminary data.</text>
</comment>
<proteinExistence type="predicted"/>
<dbReference type="Pfam" id="PF06073">
    <property type="entry name" value="DUF934"/>
    <property type="match status" value="1"/>
</dbReference>
<sequence>MLRDQLYYMKRCGFDAYLMRPDRSAEEALASLRDFSEPYQGAVDNPLPVWRRHTRVAHHAAAAHKLQAAIEDEVD</sequence>
<evidence type="ECO:0000313" key="1">
    <source>
        <dbReference type="EMBL" id="OIQ75499.1"/>
    </source>
</evidence>
<reference evidence="1" key="1">
    <citation type="submission" date="2016-10" db="EMBL/GenBank/DDBJ databases">
        <title>Sequence of Gallionella enrichment culture.</title>
        <authorList>
            <person name="Poehlein A."/>
            <person name="Muehling M."/>
            <person name="Daniel R."/>
        </authorList>
    </citation>
    <scope>NUCLEOTIDE SEQUENCE</scope>
</reference>
<gene>
    <name evidence="1" type="ORF">GALL_428290</name>
</gene>
<dbReference type="InterPro" id="IPR008318">
    <property type="entry name" value="UCP030820"/>
</dbReference>
<accession>A0A1J5QDB7</accession>
<protein>
    <submittedName>
        <fullName evidence="1">Uncharacterized protein</fullName>
    </submittedName>
</protein>
<dbReference type="EMBL" id="MLJW01002145">
    <property type="protein sequence ID" value="OIQ75499.1"/>
    <property type="molecule type" value="Genomic_DNA"/>
</dbReference>
<dbReference type="AlphaFoldDB" id="A0A1J5QDB7"/>
<name>A0A1J5QDB7_9ZZZZ</name>
<organism evidence="1">
    <name type="scientific">mine drainage metagenome</name>
    <dbReference type="NCBI Taxonomy" id="410659"/>
    <lineage>
        <taxon>unclassified sequences</taxon>
        <taxon>metagenomes</taxon>
        <taxon>ecological metagenomes</taxon>
    </lineage>
</organism>